<evidence type="ECO:0000256" key="1">
    <source>
        <dbReference type="ARBA" id="ARBA00022801"/>
    </source>
</evidence>
<dbReference type="InterPro" id="IPR029058">
    <property type="entry name" value="AB_hydrolase_fold"/>
</dbReference>
<dbReference type="Proteomes" id="UP000011761">
    <property type="component" value="Unassembled WGS sequence"/>
</dbReference>
<organism evidence="3 4">
    <name type="scientific">Baudoinia panamericana (strain UAMH 10762)</name>
    <name type="common">Angels' share fungus</name>
    <name type="synonym">Baudoinia compniacensis (strain UAMH 10762)</name>
    <dbReference type="NCBI Taxonomy" id="717646"/>
    <lineage>
        <taxon>Eukaryota</taxon>
        <taxon>Fungi</taxon>
        <taxon>Dikarya</taxon>
        <taxon>Ascomycota</taxon>
        <taxon>Pezizomycotina</taxon>
        <taxon>Dothideomycetes</taxon>
        <taxon>Dothideomycetidae</taxon>
        <taxon>Mycosphaerellales</taxon>
        <taxon>Teratosphaeriaceae</taxon>
        <taxon>Baudoinia</taxon>
    </lineage>
</organism>
<name>M2MRG8_BAUPA</name>
<dbReference type="GeneID" id="19112197"/>
<dbReference type="Pfam" id="PF20434">
    <property type="entry name" value="BD-FAE"/>
    <property type="match status" value="1"/>
</dbReference>
<dbReference type="OMA" id="CWNEREL"/>
<keyword evidence="1" id="KW-0378">Hydrolase</keyword>
<dbReference type="GO" id="GO:0016787">
    <property type="term" value="F:hydrolase activity"/>
    <property type="evidence" value="ECO:0007669"/>
    <property type="project" value="UniProtKB-KW"/>
</dbReference>
<dbReference type="RefSeq" id="XP_007673158.1">
    <property type="nucleotide sequence ID" value="XM_007674968.1"/>
</dbReference>
<dbReference type="SUPFAM" id="SSF53474">
    <property type="entry name" value="alpha/beta-Hydrolases"/>
    <property type="match status" value="1"/>
</dbReference>
<dbReference type="AlphaFoldDB" id="M2MRG8"/>
<evidence type="ECO:0000259" key="2">
    <source>
        <dbReference type="Pfam" id="PF20434"/>
    </source>
</evidence>
<dbReference type="HOGENOM" id="CLU_012494_4_0_1"/>
<dbReference type="Gene3D" id="3.40.50.1820">
    <property type="entry name" value="alpha/beta hydrolase"/>
    <property type="match status" value="1"/>
</dbReference>
<feature type="domain" description="BD-FAE-like" evidence="2">
    <location>
        <begin position="23"/>
        <end position="131"/>
    </location>
</feature>
<dbReference type="eggNOG" id="KOG1515">
    <property type="taxonomic scope" value="Eukaryota"/>
</dbReference>
<dbReference type="InterPro" id="IPR050300">
    <property type="entry name" value="GDXG_lipolytic_enzyme"/>
</dbReference>
<dbReference type="PANTHER" id="PTHR48081">
    <property type="entry name" value="AB HYDROLASE SUPERFAMILY PROTEIN C4A8.06C"/>
    <property type="match status" value="1"/>
</dbReference>
<dbReference type="InterPro" id="IPR049492">
    <property type="entry name" value="BD-FAE-like_dom"/>
</dbReference>
<reference evidence="3 4" key="1">
    <citation type="journal article" date="2012" name="PLoS Pathog.">
        <title>Diverse lifestyles and strategies of plant pathogenesis encoded in the genomes of eighteen Dothideomycetes fungi.</title>
        <authorList>
            <person name="Ohm R.A."/>
            <person name="Feau N."/>
            <person name="Henrissat B."/>
            <person name="Schoch C.L."/>
            <person name="Horwitz B.A."/>
            <person name="Barry K.W."/>
            <person name="Condon B.J."/>
            <person name="Copeland A.C."/>
            <person name="Dhillon B."/>
            <person name="Glaser F."/>
            <person name="Hesse C.N."/>
            <person name="Kosti I."/>
            <person name="LaButti K."/>
            <person name="Lindquist E.A."/>
            <person name="Lucas S."/>
            <person name="Salamov A.A."/>
            <person name="Bradshaw R.E."/>
            <person name="Ciuffetti L."/>
            <person name="Hamelin R.C."/>
            <person name="Kema G.H.J."/>
            <person name="Lawrence C."/>
            <person name="Scott J.A."/>
            <person name="Spatafora J.W."/>
            <person name="Turgeon B.G."/>
            <person name="de Wit P.J.G.M."/>
            <person name="Zhong S."/>
            <person name="Goodwin S.B."/>
            <person name="Grigoriev I.V."/>
        </authorList>
    </citation>
    <scope>NUCLEOTIDE SEQUENCE [LARGE SCALE GENOMIC DNA]</scope>
    <source>
        <strain evidence="3 4">UAMH 10762</strain>
    </source>
</reference>
<dbReference type="PANTHER" id="PTHR48081:SF3">
    <property type="entry name" value="ALPHA_BETA HYDROLASE FOLD-3 DOMAIN-CONTAINING PROTEIN"/>
    <property type="match status" value="1"/>
</dbReference>
<evidence type="ECO:0000313" key="3">
    <source>
        <dbReference type="EMBL" id="EMC99431.1"/>
    </source>
</evidence>
<dbReference type="EMBL" id="KB445551">
    <property type="protein sequence ID" value="EMC99431.1"/>
    <property type="molecule type" value="Genomic_DNA"/>
</dbReference>
<proteinExistence type="predicted"/>
<keyword evidence="4" id="KW-1185">Reference proteome</keyword>
<accession>M2MRG8</accession>
<evidence type="ECO:0000313" key="4">
    <source>
        <dbReference type="Proteomes" id="UP000011761"/>
    </source>
</evidence>
<dbReference type="OrthoDB" id="19653at2759"/>
<dbReference type="KEGG" id="bcom:BAUCODRAFT_336651"/>
<protein>
    <recommendedName>
        <fullName evidence="2">BD-FAE-like domain-containing protein</fullName>
    </recommendedName>
</protein>
<gene>
    <name evidence="3" type="ORF">BAUCODRAFT_336651</name>
</gene>
<sequence>MASSLPKGQTIVYKTINELTVPLEIYLPDNAKNVPCLLWFHGGGLLQGIRTSVSPHMLRAVNKYNIAVISADYRLAPQVGIAEIYEDVRDCVHFIRNNLAKQIGDGVVNPDRLAVSGSSAGGYLALLAGLYLEPKPQVLLPIYPITDPLGLFFTVPQPPAMGGKGPDMEQLKPYIDPNGPVVANNPPDSARSQAYQHMLMSANLAKLLRFPSGKEGDKWRVAKNIQAHGLPPTYVVHGDSDSAVGTEQADEVVGVMVGTGAEVKYERLHGIEHLFDKEESVELEDMYAFMLAHLK</sequence>